<accession>A0A9J6FCG2</accession>
<feature type="region of interest" description="Disordered" evidence="1">
    <location>
        <begin position="1"/>
        <end position="22"/>
    </location>
</feature>
<dbReference type="Proteomes" id="UP000821853">
    <property type="component" value="Chromosome 1"/>
</dbReference>
<dbReference type="EMBL" id="JABSTR010000001">
    <property type="protein sequence ID" value="KAH9360555.1"/>
    <property type="molecule type" value="Genomic_DNA"/>
</dbReference>
<evidence type="ECO:0000313" key="3">
    <source>
        <dbReference type="Proteomes" id="UP000821853"/>
    </source>
</evidence>
<name>A0A9J6FCG2_HAELO</name>
<dbReference type="AlphaFoldDB" id="A0A9J6FCG2"/>
<evidence type="ECO:0000256" key="1">
    <source>
        <dbReference type="SAM" id="MobiDB-lite"/>
    </source>
</evidence>
<dbReference type="OrthoDB" id="6504867at2759"/>
<proteinExistence type="predicted"/>
<keyword evidence="3" id="KW-1185">Reference proteome</keyword>
<comment type="caution">
    <text evidence="2">The sequence shown here is derived from an EMBL/GenBank/DDBJ whole genome shotgun (WGS) entry which is preliminary data.</text>
</comment>
<organism evidence="2 3">
    <name type="scientific">Haemaphysalis longicornis</name>
    <name type="common">Bush tick</name>
    <dbReference type="NCBI Taxonomy" id="44386"/>
    <lineage>
        <taxon>Eukaryota</taxon>
        <taxon>Metazoa</taxon>
        <taxon>Ecdysozoa</taxon>
        <taxon>Arthropoda</taxon>
        <taxon>Chelicerata</taxon>
        <taxon>Arachnida</taxon>
        <taxon>Acari</taxon>
        <taxon>Parasitiformes</taxon>
        <taxon>Ixodida</taxon>
        <taxon>Ixodoidea</taxon>
        <taxon>Ixodidae</taxon>
        <taxon>Haemaphysalinae</taxon>
        <taxon>Haemaphysalis</taxon>
    </lineage>
</organism>
<sequence>MMDETEPNELPGEQPGKPLVNASTLDRRLRKTGGRCSKELVNIYCRSMWDLATHANNAAFLIRCRAIRIVPRPYRVECDAIKNTRHVDRILDECSYRLMLADLDYNRLRKVQLSRLLERLHEQLKAILPLEELSSVEVMAKTIYENIFVATRNKQRGLFAELLKEYKLAPRKYED</sequence>
<protein>
    <submittedName>
        <fullName evidence="2">Uncharacterized protein</fullName>
    </submittedName>
</protein>
<reference evidence="2 3" key="1">
    <citation type="journal article" date="2020" name="Cell">
        <title>Large-Scale Comparative Analyses of Tick Genomes Elucidate Their Genetic Diversity and Vector Capacities.</title>
        <authorList>
            <consortium name="Tick Genome and Microbiome Consortium (TIGMIC)"/>
            <person name="Jia N."/>
            <person name="Wang J."/>
            <person name="Shi W."/>
            <person name="Du L."/>
            <person name="Sun Y."/>
            <person name="Zhan W."/>
            <person name="Jiang J.F."/>
            <person name="Wang Q."/>
            <person name="Zhang B."/>
            <person name="Ji P."/>
            <person name="Bell-Sakyi L."/>
            <person name="Cui X.M."/>
            <person name="Yuan T.T."/>
            <person name="Jiang B.G."/>
            <person name="Yang W.F."/>
            <person name="Lam T.T."/>
            <person name="Chang Q.C."/>
            <person name="Ding S.J."/>
            <person name="Wang X.J."/>
            <person name="Zhu J.G."/>
            <person name="Ruan X.D."/>
            <person name="Zhao L."/>
            <person name="Wei J.T."/>
            <person name="Ye R.Z."/>
            <person name="Que T.C."/>
            <person name="Du C.H."/>
            <person name="Zhou Y.H."/>
            <person name="Cheng J.X."/>
            <person name="Dai P.F."/>
            <person name="Guo W.B."/>
            <person name="Han X.H."/>
            <person name="Huang E.J."/>
            <person name="Li L.F."/>
            <person name="Wei W."/>
            <person name="Gao Y.C."/>
            <person name="Liu J.Z."/>
            <person name="Shao H.Z."/>
            <person name="Wang X."/>
            <person name="Wang C.C."/>
            <person name="Yang T.C."/>
            <person name="Huo Q.B."/>
            <person name="Li W."/>
            <person name="Chen H.Y."/>
            <person name="Chen S.E."/>
            <person name="Zhou L.G."/>
            <person name="Ni X.B."/>
            <person name="Tian J.H."/>
            <person name="Sheng Y."/>
            <person name="Liu T."/>
            <person name="Pan Y.S."/>
            <person name="Xia L.Y."/>
            <person name="Li J."/>
            <person name="Zhao F."/>
            <person name="Cao W.C."/>
        </authorList>
    </citation>
    <scope>NUCLEOTIDE SEQUENCE [LARGE SCALE GENOMIC DNA]</scope>
    <source>
        <strain evidence="2">HaeL-2018</strain>
    </source>
</reference>
<evidence type="ECO:0000313" key="2">
    <source>
        <dbReference type="EMBL" id="KAH9360555.1"/>
    </source>
</evidence>
<gene>
    <name evidence="2" type="ORF">HPB48_016449</name>
</gene>
<dbReference type="VEuPathDB" id="VectorBase:HLOH_061357"/>